<gene>
    <name evidence="1" type="ORF">K443DRAFT_674749</name>
</gene>
<dbReference type="Proteomes" id="UP000054477">
    <property type="component" value="Unassembled WGS sequence"/>
</dbReference>
<evidence type="ECO:0000313" key="1">
    <source>
        <dbReference type="EMBL" id="KIK05921.1"/>
    </source>
</evidence>
<sequence>MTDIFIPVQRSWSQTLWRFLWVGCLNLESSLQVAAFFIIGAYCIGGQAVPLVLGTSLGGYEDPGFSCPSSSCCMDQVELV</sequence>
<dbReference type="HOGENOM" id="CLU_2590122_0_0_1"/>
<reference evidence="1 2" key="1">
    <citation type="submission" date="2014-04" db="EMBL/GenBank/DDBJ databases">
        <authorList>
            <consortium name="DOE Joint Genome Institute"/>
            <person name="Kuo A."/>
            <person name="Kohler A."/>
            <person name="Nagy L.G."/>
            <person name="Floudas D."/>
            <person name="Copeland A."/>
            <person name="Barry K.W."/>
            <person name="Cichocki N."/>
            <person name="Veneault-Fourrey C."/>
            <person name="LaButti K."/>
            <person name="Lindquist E.A."/>
            <person name="Lipzen A."/>
            <person name="Lundell T."/>
            <person name="Morin E."/>
            <person name="Murat C."/>
            <person name="Sun H."/>
            <person name="Tunlid A."/>
            <person name="Henrissat B."/>
            <person name="Grigoriev I.V."/>
            <person name="Hibbett D.S."/>
            <person name="Martin F."/>
            <person name="Nordberg H.P."/>
            <person name="Cantor M.N."/>
            <person name="Hua S.X."/>
        </authorList>
    </citation>
    <scope>NUCLEOTIDE SEQUENCE [LARGE SCALE GENOMIC DNA]</scope>
    <source>
        <strain evidence="1 2">LaAM-08-1</strain>
    </source>
</reference>
<dbReference type="EMBL" id="KN838556">
    <property type="protein sequence ID" value="KIK05921.1"/>
    <property type="molecule type" value="Genomic_DNA"/>
</dbReference>
<organism evidence="1 2">
    <name type="scientific">Laccaria amethystina LaAM-08-1</name>
    <dbReference type="NCBI Taxonomy" id="1095629"/>
    <lineage>
        <taxon>Eukaryota</taxon>
        <taxon>Fungi</taxon>
        <taxon>Dikarya</taxon>
        <taxon>Basidiomycota</taxon>
        <taxon>Agaricomycotina</taxon>
        <taxon>Agaricomycetes</taxon>
        <taxon>Agaricomycetidae</taxon>
        <taxon>Agaricales</taxon>
        <taxon>Agaricineae</taxon>
        <taxon>Hydnangiaceae</taxon>
        <taxon>Laccaria</taxon>
    </lineage>
</organism>
<evidence type="ECO:0000313" key="2">
    <source>
        <dbReference type="Proteomes" id="UP000054477"/>
    </source>
</evidence>
<name>A0A0C9XLJ7_9AGAR</name>
<dbReference type="AlphaFoldDB" id="A0A0C9XLJ7"/>
<accession>A0A0C9XLJ7</accession>
<keyword evidence="2" id="KW-1185">Reference proteome</keyword>
<reference evidence="2" key="2">
    <citation type="submission" date="2015-01" db="EMBL/GenBank/DDBJ databases">
        <title>Evolutionary Origins and Diversification of the Mycorrhizal Mutualists.</title>
        <authorList>
            <consortium name="DOE Joint Genome Institute"/>
            <consortium name="Mycorrhizal Genomics Consortium"/>
            <person name="Kohler A."/>
            <person name="Kuo A."/>
            <person name="Nagy L.G."/>
            <person name="Floudas D."/>
            <person name="Copeland A."/>
            <person name="Barry K.W."/>
            <person name="Cichocki N."/>
            <person name="Veneault-Fourrey C."/>
            <person name="LaButti K."/>
            <person name="Lindquist E.A."/>
            <person name="Lipzen A."/>
            <person name="Lundell T."/>
            <person name="Morin E."/>
            <person name="Murat C."/>
            <person name="Riley R."/>
            <person name="Ohm R."/>
            <person name="Sun H."/>
            <person name="Tunlid A."/>
            <person name="Henrissat B."/>
            <person name="Grigoriev I.V."/>
            <person name="Hibbett D.S."/>
            <person name="Martin F."/>
        </authorList>
    </citation>
    <scope>NUCLEOTIDE SEQUENCE [LARGE SCALE GENOMIC DNA]</scope>
    <source>
        <strain evidence="2">LaAM-08-1</strain>
    </source>
</reference>
<protein>
    <submittedName>
        <fullName evidence="1">Unplaced genomic scaffold K443scaffold_21, whole genome shotgun sequence</fullName>
    </submittedName>
</protein>
<proteinExistence type="predicted"/>